<dbReference type="EMBL" id="JAPZBO010000002">
    <property type="protein sequence ID" value="KAJ5324161.1"/>
    <property type="molecule type" value="Genomic_DNA"/>
</dbReference>
<evidence type="ECO:0000313" key="3">
    <source>
        <dbReference type="EMBL" id="KAJ5324161.1"/>
    </source>
</evidence>
<feature type="compositionally biased region" description="Basic and acidic residues" evidence="1">
    <location>
        <begin position="78"/>
        <end position="101"/>
    </location>
</feature>
<feature type="compositionally biased region" description="Basic and acidic residues" evidence="1">
    <location>
        <begin position="51"/>
        <end position="67"/>
    </location>
</feature>
<dbReference type="Proteomes" id="UP001147746">
    <property type="component" value="Unassembled WGS sequence"/>
</dbReference>
<feature type="signal peptide" evidence="2">
    <location>
        <begin position="1"/>
        <end position="21"/>
    </location>
</feature>
<evidence type="ECO:0000313" key="4">
    <source>
        <dbReference type="Proteomes" id="UP001147746"/>
    </source>
</evidence>
<feature type="compositionally biased region" description="Low complexity" evidence="1">
    <location>
        <begin position="68"/>
        <end position="77"/>
    </location>
</feature>
<comment type="caution">
    <text evidence="3">The sequence shown here is derived from an EMBL/GenBank/DDBJ whole genome shotgun (WGS) entry which is preliminary data.</text>
</comment>
<protein>
    <submittedName>
        <fullName evidence="3">Uncharacterized protein</fullName>
    </submittedName>
</protein>
<name>A0A9W9LD47_9EURO</name>
<feature type="region of interest" description="Disordered" evidence="1">
    <location>
        <begin position="44"/>
        <end position="147"/>
    </location>
</feature>
<evidence type="ECO:0000256" key="2">
    <source>
        <dbReference type="SAM" id="SignalP"/>
    </source>
</evidence>
<keyword evidence="4" id="KW-1185">Reference proteome</keyword>
<keyword evidence="2" id="KW-0732">Signal</keyword>
<evidence type="ECO:0000256" key="1">
    <source>
        <dbReference type="SAM" id="MobiDB-lite"/>
    </source>
</evidence>
<sequence>MARFSIFSLTIFMVLAAIALSLPTKRDSTQDLTLENAFAGLKTATQSLEGLGDKKDTNDKENEDNKAEQAAAAAAQAAKHDNDNDSAANDKKADTTDDKPSRTQKKPSSGDFVTPTATHTHHPTSQPNALGKIPIVGGLLGGTGGPL</sequence>
<organism evidence="3 4">
    <name type="scientific">Penicillium atrosanguineum</name>
    <dbReference type="NCBI Taxonomy" id="1132637"/>
    <lineage>
        <taxon>Eukaryota</taxon>
        <taxon>Fungi</taxon>
        <taxon>Dikarya</taxon>
        <taxon>Ascomycota</taxon>
        <taxon>Pezizomycotina</taxon>
        <taxon>Eurotiomycetes</taxon>
        <taxon>Eurotiomycetidae</taxon>
        <taxon>Eurotiales</taxon>
        <taxon>Aspergillaceae</taxon>
        <taxon>Penicillium</taxon>
    </lineage>
</organism>
<reference evidence="3" key="2">
    <citation type="journal article" date="2023" name="IMA Fungus">
        <title>Comparative genomic study of the Penicillium genus elucidates a diverse pangenome and 15 lateral gene transfer events.</title>
        <authorList>
            <person name="Petersen C."/>
            <person name="Sorensen T."/>
            <person name="Nielsen M.R."/>
            <person name="Sondergaard T.E."/>
            <person name="Sorensen J.L."/>
            <person name="Fitzpatrick D.A."/>
            <person name="Frisvad J.C."/>
            <person name="Nielsen K.L."/>
        </authorList>
    </citation>
    <scope>NUCLEOTIDE SEQUENCE</scope>
    <source>
        <strain evidence="3">IBT 21472</strain>
    </source>
</reference>
<dbReference type="AlphaFoldDB" id="A0A9W9LD47"/>
<gene>
    <name evidence="3" type="ORF">N7476_002761</name>
</gene>
<dbReference type="OrthoDB" id="4368889at2759"/>
<feature type="chain" id="PRO_5041116276" evidence="2">
    <location>
        <begin position="22"/>
        <end position="147"/>
    </location>
</feature>
<accession>A0A9W9LD47</accession>
<reference evidence="3" key="1">
    <citation type="submission" date="2022-12" db="EMBL/GenBank/DDBJ databases">
        <authorList>
            <person name="Petersen C."/>
        </authorList>
    </citation>
    <scope>NUCLEOTIDE SEQUENCE</scope>
    <source>
        <strain evidence="3">IBT 21472</strain>
    </source>
</reference>
<proteinExistence type="predicted"/>
<feature type="compositionally biased region" description="Gly residues" evidence="1">
    <location>
        <begin position="138"/>
        <end position="147"/>
    </location>
</feature>